<keyword evidence="3 4" id="KW-0408">Iron</keyword>
<dbReference type="SUPFAM" id="SSF46626">
    <property type="entry name" value="Cytochrome c"/>
    <property type="match status" value="1"/>
</dbReference>
<dbReference type="PROSITE" id="PS51007">
    <property type="entry name" value="CYTC"/>
    <property type="match status" value="1"/>
</dbReference>
<evidence type="ECO:0000256" key="4">
    <source>
        <dbReference type="PROSITE-ProRule" id="PRU00433"/>
    </source>
</evidence>
<proteinExistence type="predicted"/>
<evidence type="ECO:0000256" key="3">
    <source>
        <dbReference type="ARBA" id="ARBA00023004"/>
    </source>
</evidence>
<evidence type="ECO:0000256" key="5">
    <source>
        <dbReference type="SAM" id="SignalP"/>
    </source>
</evidence>
<organism evidence="7 8">
    <name type="scientific">Shimia haliotis</name>
    <dbReference type="NCBI Taxonomy" id="1280847"/>
    <lineage>
        <taxon>Bacteria</taxon>
        <taxon>Pseudomonadati</taxon>
        <taxon>Pseudomonadota</taxon>
        <taxon>Alphaproteobacteria</taxon>
        <taxon>Rhodobacterales</taxon>
        <taxon>Roseobacteraceae</taxon>
    </lineage>
</organism>
<evidence type="ECO:0000256" key="2">
    <source>
        <dbReference type="ARBA" id="ARBA00022723"/>
    </source>
</evidence>
<dbReference type="InterPro" id="IPR009056">
    <property type="entry name" value="Cyt_c-like_dom"/>
</dbReference>
<evidence type="ECO:0000313" key="8">
    <source>
        <dbReference type="Proteomes" id="UP000198851"/>
    </source>
</evidence>
<feature type="signal peptide" evidence="5">
    <location>
        <begin position="1"/>
        <end position="23"/>
    </location>
</feature>
<dbReference type="RefSeq" id="WP_244503602.1">
    <property type="nucleotide sequence ID" value="NZ_FOSZ01000004.1"/>
</dbReference>
<dbReference type="GO" id="GO:0046872">
    <property type="term" value="F:metal ion binding"/>
    <property type="evidence" value="ECO:0007669"/>
    <property type="project" value="UniProtKB-KW"/>
</dbReference>
<evidence type="ECO:0000313" key="7">
    <source>
        <dbReference type="EMBL" id="SFL01728.1"/>
    </source>
</evidence>
<keyword evidence="5" id="KW-0732">Signal</keyword>
<dbReference type="GO" id="GO:0009055">
    <property type="term" value="F:electron transfer activity"/>
    <property type="evidence" value="ECO:0007669"/>
    <property type="project" value="InterPro"/>
</dbReference>
<evidence type="ECO:0000259" key="6">
    <source>
        <dbReference type="PROSITE" id="PS51007"/>
    </source>
</evidence>
<dbReference type="Proteomes" id="UP000198851">
    <property type="component" value="Unassembled WGS sequence"/>
</dbReference>
<protein>
    <recommendedName>
        <fullName evidence="6">Cytochrome c domain-containing protein</fullName>
    </recommendedName>
</protein>
<gene>
    <name evidence="7" type="ORF">SAMN04488036_10484</name>
</gene>
<dbReference type="EMBL" id="FOSZ01000004">
    <property type="protein sequence ID" value="SFL01728.1"/>
    <property type="molecule type" value="Genomic_DNA"/>
</dbReference>
<evidence type="ECO:0000256" key="1">
    <source>
        <dbReference type="ARBA" id="ARBA00022617"/>
    </source>
</evidence>
<accession>A0A1I4E7E2</accession>
<keyword evidence="8" id="KW-1185">Reference proteome</keyword>
<dbReference type="STRING" id="1280847.SAMN04488036_10484"/>
<dbReference type="GO" id="GO:0020037">
    <property type="term" value="F:heme binding"/>
    <property type="evidence" value="ECO:0007669"/>
    <property type="project" value="InterPro"/>
</dbReference>
<name>A0A1I4E7E2_9RHOB</name>
<dbReference type="AlphaFoldDB" id="A0A1I4E7E2"/>
<feature type="domain" description="Cytochrome c" evidence="6">
    <location>
        <begin position="138"/>
        <end position="236"/>
    </location>
</feature>
<dbReference type="InterPro" id="IPR036909">
    <property type="entry name" value="Cyt_c-like_dom_sf"/>
</dbReference>
<sequence length="247" mass="26261">MGFVRFLCCVVISFACLANMARAQGKTLTLSAPQEIAESGLLKFILPRFALKHGVRVTVVDSGAEAVLSAEGAPVFAKDGVAYGLILTRDSSHGETFANWLASDIGLRTVLGFKVDGEAVFSEPVVAKDEVVAAALSGDALRGQDASLRACGRCHVVGDINRMAGIGSTPSFAVLRTMENWQEKFEIFYVLKPHGAFTIIPEVIEEFDETLPSPIAPVTVTLDEIEDIVAYVAGIDPADLGAPIAHQ</sequence>
<keyword evidence="1 4" id="KW-0349">Heme</keyword>
<keyword evidence="2 4" id="KW-0479">Metal-binding</keyword>
<feature type="chain" id="PRO_5011521514" description="Cytochrome c domain-containing protein" evidence="5">
    <location>
        <begin position="24"/>
        <end position="247"/>
    </location>
</feature>
<dbReference type="PROSITE" id="PS51257">
    <property type="entry name" value="PROKAR_LIPOPROTEIN"/>
    <property type="match status" value="1"/>
</dbReference>
<reference evidence="8" key="1">
    <citation type="submission" date="2016-10" db="EMBL/GenBank/DDBJ databases">
        <authorList>
            <person name="Varghese N."/>
            <person name="Submissions S."/>
        </authorList>
    </citation>
    <scope>NUCLEOTIDE SEQUENCE [LARGE SCALE GENOMIC DNA]</scope>
    <source>
        <strain evidence="8">DSM 28453</strain>
    </source>
</reference>